<dbReference type="GO" id="GO:0006351">
    <property type="term" value="P:DNA-templated transcription"/>
    <property type="evidence" value="ECO:0007669"/>
    <property type="project" value="UniProtKB-UniRule"/>
</dbReference>
<evidence type="ECO:0000256" key="10">
    <source>
        <dbReference type="HAMAP-Rule" id="MF_00366"/>
    </source>
</evidence>
<dbReference type="SUPFAM" id="SSF63562">
    <property type="entry name" value="RPB6/omega subunit-like"/>
    <property type="match status" value="1"/>
</dbReference>
<reference evidence="12 14" key="2">
    <citation type="submission" date="2020-08" db="EMBL/GenBank/DDBJ databases">
        <title>The isolate Caproiciproducens sp. 7D4C2 produces n-caproate at mildly acidic conditions from hexoses: genome and rBOX comparison with related strains and chain-elongating bacteria.</title>
        <authorList>
            <person name="Esquivel-Elizondo S."/>
            <person name="Bagci C."/>
            <person name="Temovska M."/>
            <person name="Jeon B.S."/>
            <person name="Bessarab I."/>
            <person name="Williams R.B.H."/>
            <person name="Huson D.H."/>
            <person name="Angenent L.T."/>
        </authorList>
    </citation>
    <scope>NUCLEOTIDE SEQUENCE [LARGE SCALE GENOMIC DNA]</scope>
    <source>
        <strain evidence="12 14">7D4C2</strain>
    </source>
</reference>
<organism evidence="11 13">
    <name type="scientific">Caproicibacter fermentans</name>
    <dbReference type="NCBI Taxonomy" id="2576756"/>
    <lineage>
        <taxon>Bacteria</taxon>
        <taxon>Bacillati</taxon>
        <taxon>Bacillota</taxon>
        <taxon>Clostridia</taxon>
        <taxon>Eubacteriales</taxon>
        <taxon>Acutalibacteraceae</taxon>
        <taxon>Caproicibacter</taxon>
    </lineage>
</organism>
<keyword evidence="13" id="KW-1185">Reference proteome</keyword>
<dbReference type="InterPro" id="IPR003716">
    <property type="entry name" value="DNA-dir_RNA_pol_omega"/>
</dbReference>
<dbReference type="Proteomes" id="UP000515909">
    <property type="component" value="Chromosome"/>
</dbReference>
<dbReference type="KEGG" id="cfem:HCR03_03415"/>
<comment type="function">
    <text evidence="10">Promotes RNA polymerase assembly. Latches the N- and C-terminal regions of the beta' subunit thereby facilitating its interaction with the beta and alpha subunits.</text>
</comment>
<dbReference type="GO" id="GO:0000428">
    <property type="term" value="C:DNA-directed RNA polymerase complex"/>
    <property type="evidence" value="ECO:0007669"/>
    <property type="project" value="UniProtKB-KW"/>
</dbReference>
<dbReference type="InterPro" id="IPR006110">
    <property type="entry name" value="Pol_omega/Rpo6/RPB6"/>
</dbReference>
<keyword evidence="5 10" id="KW-0808">Transferase</keyword>
<reference evidence="11 13" key="1">
    <citation type="submission" date="2019-09" db="EMBL/GenBank/DDBJ databases">
        <title>Genome sequence of Clostridium sp. EA1.</title>
        <authorList>
            <person name="Poehlein A."/>
            <person name="Bengelsdorf F.R."/>
            <person name="Daniel R."/>
        </authorList>
    </citation>
    <scope>NUCLEOTIDE SEQUENCE [LARGE SCALE GENOMIC DNA]</scope>
    <source>
        <strain evidence="11 13">EA1</strain>
    </source>
</reference>
<dbReference type="OrthoDB" id="9815459at2"/>
<evidence type="ECO:0000256" key="7">
    <source>
        <dbReference type="ARBA" id="ARBA00023163"/>
    </source>
</evidence>
<dbReference type="SMART" id="SM01409">
    <property type="entry name" value="RNA_pol_Rpb6"/>
    <property type="match status" value="1"/>
</dbReference>
<gene>
    <name evidence="10" type="primary">rpoZ</name>
    <name evidence="11" type="ORF">CAFE_36440</name>
    <name evidence="12" type="ORF">HCR03_03415</name>
</gene>
<dbReference type="GO" id="GO:0003899">
    <property type="term" value="F:DNA-directed RNA polymerase activity"/>
    <property type="evidence" value="ECO:0007669"/>
    <property type="project" value="UniProtKB-UniRule"/>
</dbReference>
<evidence type="ECO:0000313" key="11">
    <source>
        <dbReference type="EMBL" id="MVB12897.1"/>
    </source>
</evidence>
<dbReference type="EC" id="2.7.7.6" evidence="2 10"/>
<keyword evidence="7 10" id="KW-0804">Transcription</keyword>
<proteinExistence type="inferred from homology"/>
<dbReference type="Proteomes" id="UP000469440">
    <property type="component" value="Unassembled WGS sequence"/>
</dbReference>
<dbReference type="Gene3D" id="3.90.940.10">
    <property type="match status" value="1"/>
</dbReference>
<evidence type="ECO:0000256" key="2">
    <source>
        <dbReference type="ARBA" id="ARBA00012418"/>
    </source>
</evidence>
<evidence type="ECO:0000256" key="1">
    <source>
        <dbReference type="ARBA" id="ARBA00006711"/>
    </source>
</evidence>
<dbReference type="Pfam" id="PF01192">
    <property type="entry name" value="RNA_pol_Rpb6"/>
    <property type="match status" value="1"/>
</dbReference>
<protein>
    <recommendedName>
        <fullName evidence="3 10">DNA-directed RNA polymerase subunit omega</fullName>
        <shortName evidence="10">RNAP omega subunit</shortName>
        <ecNumber evidence="2 10">2.7.7.6</ecNumber>
    </recommendedName>
    <alternativeName>
        <fullName evidence="10">RNA polymerase omega subunit</fullName>
    </alternativeName>
    <alternativeName>
        <fullName evidence="8 10">Transcriptase subunit omega</fullName>
    </alternativeName>
</protein>
<accession>A0A6N8I548</accession>
<evidence type="ECO:0000256" key="3">
    <source>
        <dbReference type="ARBA" id="ARBA00013725"/>
    </source>
</evidence>
<keyword evidence="4 10" id="KW-0240">DNA-directed RNA polymerase</keyword>
<dbReference type="EMBL" id="VWXL01000106">
    <property type="protein sequence ID" value="MVB12897.1"/>
    <property type="molecule type" value="Genomic_DNA"/>
</dbReference>
<sequence length="72" mass="8274">MIKPIADLILTPDQSRYSLVVAIAKRAREIAETAEKNREVLEKKPVEIAVQEYVNHEFTMIEKTTENDDTDD</sequence>
<dbReference type="HAMAP" id="MF_00366">
    <property type="entry name" value="RNApol_bact_RpoZ"/>
    <property type="match status" value="1"/>
</dbReference>
<evidence type="ECO:0000256" key="6">
    <source>
        <dbReference type="ARBA" id="ARBA00022695"/>
    </source>
</evidence>
<dbReference type="AlphaFoldDB" id="A0A6N8I548"/>
<evidence type="ECO:0000313" key="14">
    <source>
        <dbReference type="Proteomes" id="UP000515909"/>
    </source>
</evidence>
<comment type="subunit">
    <text evidence="10">The RNAP catalytic core consists of 2 alpha, 1 beta, 1 beta' and 1 omega subunit. When a sigma factor is associated with the core the holoenzyme is formed, which can initiate transcription.</text>
</comment>
<evidence type="ECO:0000313" key="13">
    <source>
        <dbReference type="Proteomes" id="UP000469440"/>
    </source>
</evidence>
<dbReference type="RefSeq" id="WP_066644089.1">
    <property type="nucleotide sequence ID" value="NZ_CP060286.1"/>
</dbReference>
<dbReference type="InterPro" id="IPR036161">
    <property type="entry name" value="RPB6/omega-like_sf"/>
</dbReference>
<keyword evidence="6 10" id="KW-0548">Nucleotidyltransferase</keyword>
<comment type="catalytic activity">
    <reaction evidence="9 10">
        <text>RNA(n) + a ribonucleoside 5'-triphosphate = RNA(n+1) + diphosphate</text>
        <dbReference type="Rhea" id="RHEA:21248"/>
        <dbReference type="Rhea" id="RHEA-COMP:14527"/>
        <dbReference type="Rhea" id="RHEA-COMP:17342"/>
        <dbReference type="ChEBI" id="CHEBI:33019"/>
        <dbReference type="ChEBI" id="CHEBI:61557"/>
        <dbReference type="ChEBI" id="CHEBI:140395"/>
        <dbReference type="EC" id="2.7.7.6"/>
    </reaction>
</comment>
<evidence type="ECO:0000256" key="4">
    <source>
        <dbReference type="ARBA" id="ARBA00022478"/>
    </source>
</evidence>
<dbReference type="GO" id="GO:0003677">
    <property type="term" value="F:DNA binding"/>
    <property type="evidence" value="ECO:0007669"/>
    <property type="project" value="UniProtKB-UniRule"/>
</dbReference>
<evidence type="ECO:0000256" key="9">
    <source>
        <dbReference type="ARBA" id="ARBA00048552"/>
    </source>
</evidence>
<dbReference type="EMBL" id="CP060286">
    <property type="protein sequence ID" value="QNK41354.1"/>
    <property type="molecule type" value="Genomic_DNA"/>
</dbReference>
<accession>A0A7G8TCL3</accession>
<evidence type="ECO:0000313" key="12">
    <source>
        <dbReference type="EMBL" id="QNK41354.1"/>
    </source>
</evidence>
<evidence type="ECO:0000256" key="5">
    <source>
        <dbReference type="ARBA" id="ARBA00022679"/>
    </source>
</evidence>
<comment type="similarity">
    <text evidence="1 10">Belongs to the RNA polymerase subunit omega family.</text>
</comment>
<name>A0A6N8I548_9FIRM</name>
<evidence type="ECO:0000256" key="8">
    <source>
        <dbReference type="ARBA" id="ARBA00029924"/>
    </source>
</evidence>